<proteinExistence type="predicted"/>
<dbReference type="GeneID" id="301338767"/>
<dbReference type="KEGG" id="sog:RA178_06245"/>
<reference evidence="1" key="1">
    <citation type="submission" date="2023-08" db="EMBL/GenBank/DDBJ databases">
        <title>Complete genome sequence of Shewanella oncorhynchi Z-P2, a siderophore putrebactin-producing bacterium.</title>
        <authorList>
            <person name="Zhang Y."/>
        </authorList>
    </citation>
    <scope>NUCLEOTIDE SEQUENCE</scope>
    <source>
        <strain evidence="1">Z-P2</strain>
    </source>
</reference>
<dbReference type="AlphaFoldDB" id="A0AA50Q6V1"/>
<dbReference type="RefSeq" id="WP_306684948.1">
    <property type="nucleotide sequence ID" value="NZ_CP132914.1"/>
</dbReference>
<protein>
    <submittedName>
        <fullName evidence="1">Uncharacterized protein</fullName>
    </submittedName>
</protein>
<dbReference type="EMBL" id="CP132914">
    <property type="protein sequence ID" value="WMB74212.1"/>
    <property type="molecule type" value="Genomic_DNA"/>
</dbReference>
<sequence>MDKECHYRTYLSLISHPTKGTLVYGGLHKSTYENPNEDPYKGSGLYILRFMKKYGKDLVSMRWVGEHNSVEEMVEAEIELIANLRKTYGDKCVNIKSGGQFHIQPSTTEEISKKISDSLKEYNKNLCSLKKEQLRLKTSIIGRRRAHWNQYSKLYQLWVSEGMPKAGRFRRIASEASYPDVNYVRMVDCFIKDAGTNYKPVPYDFKCRANRTQKGEHWLYYEPLYEVWVKNNKPKYPTFKHIATYLGYPSAYYRTMVEHFKTN</sequence>
<accession>A0AA50Q6V1</accession>
<name>A0AA50Q6V1_9GAMM</name>
<gene>
    <name evidence="1" type="ORF">RA178_06245</name>
</gene>
<organism evidence="1">
    <name type="scientific">Shewanella oncorhynchi</name>
    <dbReference type="NCBI Taxonomy" id="2726434"/>
    <lineage>
        <taxon>Bacteria</taxon>
        <taxon>Pseudomonadati</taxon>
        <taxon>Pseudomonadota</taxon>
        <taxon>Gammaproteobacteria</taxon>
        <taxon>Alteromonadales</taxon>
        <taxon>Shewanellaceae</taxon>
        <taxon>Shewanella</taxon>
    </lineage>
</organism>
<evidence type="ECO:0000313" key="1">
    <source>
        <dbReference type="EMBL" id="WMB74212.1"/>
    </source>
</evidence>
<dbReference type="Proteomes" id="UP001236800">
    <property type="component" value="Chromosome"/>
</dbReference>